<organism evidence="2 3">
    <name type="scientific">Acidipropionibacterium virtanenii</name>
    <dbReference type="NCBI Taxonomy" id="2057246"/>
    <lineage>
        <taxon>Bacteria</taxon>
        <taxon>Bacillati</taxon>
        <taxon>Actinomycetota</taxon>
        <taxon>Actinomycetes</taxon>
        <taxon>Propionibacteriales</taxon>
        <taxon>Propionibacteriaceae</taxon>
        <taxon>Acidipropionibacterium</taxon>
    </lineage>
</organism>
<evidence type="ECO:0000313" key="3">
    <source>
        <dbReference type="Proteomes" id="UP000251995"/>
    </source>
</evidence>
<accession>A0A344UX23</accession>
<evidence type="ECO:0000259" key="1">
    <source>
        <dbReference type="Pfam" id="PF13601"/>
    </source>
</evidence>
<dbReference type="InterPro" id="IPR036388">
    <property type="entry name" value="WH-like_DNA-bd_sf"/>
</dbReference>
<dbReference type="AlphaFoldDB" id="A0A344UX23"/>
<dbReference type="Proteomes" id="UP000251995">
    <property type="component" value="Chromosome"/>
</dbReference>
<evidence type="ECO:0000313" key="2">
    <source>
        <dbReference type="EMBL" id="AXE39821.1"/>
    </source>
</evidence>
<gene>
    <name evidence="2" type="ORF">JS278_02685</name>
</gene>
<feature type="domain" description="Winged helix DNA-binding" evidence="1">
    <location>
        <begin position="17"/>
        <end position="96"/>
    </location>
</feature>
<dbReference type="InterPro" id="IPR027395">
    <property type="entry name" value="WH_DNA-bd_dom"/>
</dbReference>
<dbReference type="EMBL" id="CP025198">
    <property type="protein sequence ID" value="AXE39821.1"/>
    <property type="molecule type" value="Genomic_DNA"/>
</dbReference>
<reference evidence="2 3" key="1">
    <citation type="submission" date="2017-12" db="EMBL/GenBank/DDBJ databases">
        <title>The whole genome sequence of the Acidipropionibacterium virtanenii sp. nov. type strain JS278.</title>
        <authorList>
            <person name="Laine P."/>
            <person name="Deptula P."/>
            <person name="Varmanen P."/>
            <person name="Auvinen P."/>
        </authorList>
    </citation>
    <scope>NUCLEOTIDE SEQUENCE [LARGE SCALE GENOMIC DNA]</scope>
    <source>
        <strain evidence="2 3">JS278</strain>
    </source>
</reference>
<dbReference type="SUPFAM" id="SSF46785">
    <property type="entry name" value="Winged helix' DNA-binding domain"/>
    <property type="match status" value="1"/>
</dbReference>
<keyword evidence="3" id="KW-1185">Reference proteome</keyword>
<dbReference type="Pfam" id="PF13601">
    <property type="entry name" value="HTH_34"/>
    <property type="match status" value="1"/>
</dbReference>
<dbReference type="Gene3D" id="1.10.10.10">
    <property type="entry name" value="Winged helix-like DNA-binding domain superfamily/Winged helix DNA-binding domain"/>
    <property type="match status" value="1"/>
</dbReference>
<dbReference type="InterPro" id="IPR036390">
    <property type="entry name" value="WH_DNA-bd_sf"/>
</dbReference>
<name>A0A344UX23_9ACTN</name>
<protein>
    <recommendedName>
        <fullName evidence="1">Winged helix DNA-binding domain-containing protein</fullName>
    </recommendedName>
</protein>
<dbReference type="OrthoDB" id="4952043at2"/>
<proteinExistence type="predicted"/>
<dbReference type="PANTHER" id="PTHR37318">
    <property type="entry name" value="BSL7504 PROTEIN"/>
    <property type="match status" value="1"/>
</dbReference>
<dbReference type="RefSeq" id="WP_114045639.1">
    <property type="nucleotide sequence ID" value="NZ_CP025198.1"/>
</dbReference>
<dbReference type="PANTHER" id="PTHR37318:SF1">
    <property type="entry name" value="BSL7504 PROTEIN"/>
    <property type="match status" value="1"/>
</dbReference>
<sequence>MDDADINPIIHQLMNFRVCGLLRRVDQAQFSALRDTLQVSDATLSKHIKSLIRVGYVSASKVANKERADSRRIMWLTLTPAGRKAFDSHIRALRQIADQWS</sequence>
<dbReference type="KEGG" id="acij:JS278_02685"/>